<name>A0ABU2L5N3_9ACTN</name>
<dbReference type="Proteomes" id="UP001183388">
    <property type="component" value="Unassembled WGS sequence"/>
</dbReference>
<evidence type="ECO:0000313" key="2">
    <source>
        <dbReference type="Proteomes" id="UP001183388"/>
    </source>
</evidence>
<gene>
    <name evidence="1" type="ORF">RM780_07830</name>
</gene>
<comment type="caution">
    <text evidence="1">The sequence shown here is derived from an EMBL/GenBank/DDBJ whole genome shotgun (WGS) entry which is preliminary data.</text>
</comment>
<accession>A0ABU2L5N3</accession>
<sequence length="64" mass="7283">MSAELRDVRVSFTVRTSEHLPRRDGERMYADDVEEEVRGVVASALRSWYDARGRDLLVCDPGVS</sequence>
<dbReference type="RefSeq" id="WP_311629811.1">
    <property type="nucleotide sequence ID" value="NZ_JAVREN010000008.1"/>
</dbReference>
<reference evidence="2" key="1">
    <citation type="submission" date="2023-07" db="EMBL/GenBank/DDBJ databases">
        <title>30 novel species of actinomycetes from the DSMZ collection.</title>
        <authorList>
            <person name="Nouioui I."/>
        </authorList>
    </citation>
    <scope>NUCLEOTIDE SEQUENCE [LARGE SCALE GENOMIC DNA]</scope>
    <source>
        <strain evidence="2">DSM 44917</strain>
    </source>
</reference>
<organism evidence="1 2">
    <name type="scientific">Streptomyces boetiae</name>
    <dbReference type="NCBI Taxonomy" id="3075541"/>
    <lineage>
        <taxon>Bacteria</taxon>
        <taxon>Bacillati</taxon>
        <taxon>Actinomycetota</taxon>
        <taxon>Actinomycetes</taxon>
        <taxon>Kitasatosporales</taxon>
        <taxon>Streptomycetaceae</taxon>
        <taxon>Streptomyces</taxon>
    </lineage>
</organism>
<dbReference type="EMBL" id="JAVREN010000008">
    <property type="protein sequence ID" value="MDT0306872.1"/>
    <property type="molecule type" value="Genomic_DNA"/>
</dbReference>
<evidence type="ECO:0000313" key="1">
    <source>
        <dbReference type="EMBL" id="MDT0306872.1"/>
    </source>
</evidence>
<protein>
    <submittedName>
        <fullName evidence="1">Uncharacterized protein</fullName>
    </submittedName>
</protein>
<keyword evidence="2" id="KW-1185">Reference proteome</keyword>
<proteinExistence type="predicted"/>